<gene>
    <name evidence="1" type="ORF">HZR21_08150</name>
</gene>
<dbReference type="RefSeq" id="WP_180747224.1">
    <property type="nucleotide sequence ID" value="NZ_CBCRWQ010000014.1"/>
</dbReference>
<dbReference type="EMBL" id="JACBNY010000015">
    <property type="protein sequence ID" value="MBA0017090.1"/>
    <property type="molecule type" value="Genomic_DNA"/>
</dbReference>
<comment type="caution">
    <text evidence="1">The sequence shown here is derived from an EMBL/GenBank/DDBJ whole genome shotgun (WGS) entry which is preliminary data.</text>
</comment>
<evidence type="ECO:0008006" key="3">
    <source>
        <dbReference type="Google" id="ProtNLM"/>
    </source>
</evidence>
<proteinExistence type="predicted"/>
<name>A0A7V8N1S1_9LACT</name>
<sequence>MKQLFLKINLNVPGVFENNQKTNNFPISAYLEVYTYYHQFGLHTYSERQYFSGYSNKINWSKTLQKSPVYFSNNQVVTFPFICEKQVNYESFIAQCMIYVINDGFKRLGQDFKFGTFINQQINVDIFESNPRYIVKNLKVLLSTTFKDIERKLIINLISYFNWQSYLDSSKTVFLIRNFNHILEKIMDTFLLNSYNELAKIGNSKNPDIFPISPVRFDKQVKHKIENGVQTEVIYDFLSKNSDNIYVFDAKYYHRISDFNYKQIAYHFLVQALSKQRIGKSDDKSPKVVNALLSPSEKSEITAKVHIDMTKNEKFSQDIFSDFYIVEFLTLSQFFRVTNVEF</sequence>
<keyword evidence="2" id="KW-1185">Reference proteome</keyword>
<protein>
    <recommendedName>
        <fullName evidence="3">LlaJI family restriction endonuclease</fullName>
    </recommendedName>
</protein>
<organism evidence="1 2">
    <name type="scientific">Pseudolactococcus laudensis</name>
    <dbReference type="NCBI Taxonomy" id="1494461"/>
    <lineage>
        <taxon>Bacteria</taxon>
        <taxon>Bacillati</taxon>
        <taxon>Bacillota</taxon>
        <taxon>Bacilli</taxon>
        <taxon>Lactobacillales</taxon>
        <taxon>Streptococcaceae</taxon>
        <taxon>Pseudolactococcus</taxon>
    </lineage>
</organism>
<reference evidence="1 2" key="1">
    <citation type="submission" date="2020-07" db="EMBL/GenBank/DDBJ databases">
        <authorList>
            <person name="Hilgarth M."/>
            <person name="Werum V."/>
            <person name="Vogel R.F."/>
        </authorList>
    </citation>
    <scope>NUCLEOTIDE SEQUENCE [LARGE SCALE GENOMIC DNA]</scope>
    <source>
        <strain evidence="1 2">DSM 28961</strain>
    </source>
</reference>
<dbReference type="GeneID" id="303195488"/>
<evidence type="ECO:0000313" key="1">
    <source>
        <dbReference type="EMBL" id="MBA0017090.1"/>
    </source>
</evidence>
<dbReference type="AlphaFoldDB" id="A0A7V8N1S1"/>
<evidence type="ECO:0000313" key="2">
    <source>
        <dbReference type="Proteomes" id="UP000530186"/>
    </source>
</evidence>
<dbReference type="Proteomes" id="UP000530186">
    <property type="component" value="Unassembled WGS sequence"/>
</dbReference>
<accession>A0A7V8N1S1</accession>